<dbReference type="CDD" id="cd07377">
    <property type="entry name" value="WHTH_GntR"/>
    <property type="match status" value="1"/>
</dbReference>
<dbReference type="EMBL" id="CP032695">
    <property type="protein sequence ID" value="AYG63501.1"/>
    <property type="molecule type" value="Genomic_DNA"/>
</dbReference>
<dbReference type="Gene3D" id="1.10.10.10">
    <property type="entry name" value="Winged helix-like DNA-binding domain superfamily/Winged helix DNA-binding domain"/>
    <property type="match status" value="1"/>
</dbReference>
<dbReference type="InterPro" id="IPR036388">
    <property type="entry name" value="WH-like_DNA-bd_sf"/>
</dbReference>
<keyword evidence="3" id="KW-0804">Transcription</keyword>
<dbReference type="Gene3D" id="1.20.120.530">
    <property type="entry name" value="GntR ligand-binding domain-like"/>
    <property type="match status" value="1"/>
</dbReference>
<dbReference type="Pfam" id="PF00392">
    <property type="entry name" value="GntR"/>
    <property type="match status" value="1"/>
</dbReference>
<dbReference type="SUPFAM" id="SSF46785">
    <property type="entry name" value="Winged helix' DNA-binding domain"/>
    <property type="match status" value="1"/>
</dbReference>
<geneLocation type="plasmid" evidence="6">
    <name>prccge525c</name>
</geneLocation>
<dbReference type="AlphaFoldDB" id="A0A387G695"/>
<dbReference type="InterPro" id="IPR008920">
    <property type="entry name" value="TF_FadR/GntR_C"/>
</dbReference>
<evidence type="ECO:0000256" key="3">
    <source>
        <dbReference type="ARBA" id="ARBA00023163"/>
    </source>
</evidence>
<name>A0A387G695_9HYPH</name>
<dbReference type="InterPro" id="IPR036390">
    <property type="entry name" value="WH_DNA-bd_sf"/>
</dbReference>
<evidence type="ECO:0000259" key="4">
    <source>
        <dbReference type="PROSITE" id="PS50949"/>
    </source>
</evidence>
<dbReference type="SMART" id="SM00345">
    <property type="entry name" value="HTH_GNTR"/>
    <property type="match status" value="1"/>
</dbReference>
<organism evidence="5 6">
    <name type="scientific">Rhizobium jaguaris</name>
    <dbReference type="NCBI Taxonomy" id="1312183"/>
    <lineage>
        <taxon>Bacteria</taxon>
        <taxon>Pseudomonadati</taxon>
        <taxon>Pseudomonadota</taxon>
        <taxon>Alphaproteobacteria</taxon>
        <taxon>Hyphomicrobiales</taxon>
        <taxon>Rhizobiaceae</taxon>
        <taxon>Rhizobium/Agrobacterium group</taxon>
        <taxon>Rhizobium</taxon>
    </lineage>
</organism>
<dbReference type="SUPFAM" id="SSF48008">
    <property type="entry name" value="GntR ligand-binding domain-like"/>
    <property type="match status" value="1"/>
</dbReference>
<keyword evidence="6" id="KW-1185">Reference proteome</keyword>
<dbReference type="PRINTS" id="PR00035">
    <property type="entry name" value="HTHGNTR"/>
</dbReference>
<evidence type="ECO:0000313" key="5">
    <source>
        <dbReference type="EMBL" id="AYG63501.1"/>
    </source>
</evidence>
<keyword evidence="5" id="KW-0614">Plasmid</keyword>
<dbReference type="Proteomes" id="UP000282195">
    <property type="component" value="Plasmid pRCCGE525c"/>
</dbReference>
<accession>A0A387G695</accession>
<dbReference type="InterPro" id="IPR000524">
    <property type="entry name" value="Tscrpt_reg_HTH_GntR"/>
</dbReference>
<protein>
    <submittedName>
        <fullName evidence="5">GntR family transcriptional regulator</fullName>
    </submittedName>
</protein>
<keyword evidence="1" id="KW-0805">Transcription regulation</keyword>
<dbReference type="GO" id="GO:0003700">
    <property type="term" value="F:DNA-binding transcription factor activity"/>
    <property type="evidence" value="ECO:0007669"/>
    <property type="project" value="InterPro"/>
</dbReference>
<dbReference type="KEGG" id="rjg:CCGE525_33175"/>
<sequence length="234" mass="26128">MMEYNERSCSAGWLPWGIFERNRSMANLGLNVPRAVSLRQQVTDGLRGSILSGKLRPGQKLIEREICEEMRISRTVLREALQHLEAEGMIVNTPPKGRVVVNISAEEAQQIYAVRQAIEWLVVDGFSRNATELQVRQLREKLDRFDSQVDPEDILAVEDEFTARLLEGSGNRVAADILSQLNNRITVLRRLSVVDGLAVDKRHTELGALMSAIEARSANSNIRSVRQAAPAAAE</sequence>
<dbReference type="OrthoDB" id="7846328at2"/>
<dbReference type="PANTHER" id="PTHR43537">
    <property type="entry name" value="TRANSCRIPTIONAL REGULATOR, GNTR FAMILY"/>
    <property type="match status" value="1"/>
</dbReference>
<dbReference type="PANTHER" id="PTHR43537:SF24">
    <property type="entry name" value="GLUCONATE OPERON TRANSCRIPTIONAL REPRESSOR"/>
    <property type="match status" value="1"/>
</dbReference>
<dbReference type="GO" id="GO:0003677">
    <property type="term" value="F:DNA binding"/>
    <property type="evidence" value="ECO:0007669"/>
    <property type="project" value="UniProtKB-KW"/>
</dbReference>
<evidence type="ECO:0000313" key="6">
    <source>
        <dbReference type="Proteomes" id="UP000282195"/>
    </source>
</evidence>
<reference evidence="5 6" key="1">
    <citation type="submission" date="2018-10" db="EMBL/GenBank/DDBJ databases">
        <title>Rhizobium etli, R. leguminosarum and a new Rhizobium genospecies from Phaseolus dumosus.</title>
        <authorList>
            <person name="Ramirez-Puebla S.T."/>
            <person name="Rogel-Hernandez M.A."/>
            <person name="Guerrero G."/>
            <person name="Ormeno-Orrillo E."/>
            <person name="Martinez-Romero J.C."/>
            <person name="Negrete-Yankelevich S."/>
            <person name="Martinez-Romero E."/>
        </authorList>
    </citation>
    <scope>NUCLEOTIDE SEQUENCE [LARGE SCALE GENOMIC DNA]</scope>
    <source>
        <strain evidence="5 6">CCGE525</strain>
        <plasmid evidence="6">prccge525c</plasmid>
    </source>
</reference>
<feature type="domain" description="HTH gntR-type" evidence="4">
    <location>
        <begin position="36"/>
        <end position="103"/>
    </location>
</feature>
<evidence type="ECO:0000256" key="2">
    <source>
        <dbReference type="ARBA" id="ARBA00023125"/>
    </source>
</evidence>
<keyword evidence="2" id="KW-0238">DNA-binding</keyword>
<dbReference type="Pfam" id="PF07729">
    <property type="entry name" value="FCD"/>
    <property type="match status" value="1"/>
</dbReference>
<dbReference type="InterPro" id="IPR011711">
    <property type="entry name" value="GntR_C"/>
</dbReference>
<gene>
    <name evidence="5" type="ORF">CCGE525_33175</name>
</gene>
<evidence type="ECO:0000256" key="1">
    <source>
        <dbReference type="ARBA" id="ARBA00023015"/>
    </source>
</evidence>
<dbReference type="PROSITE" id="PS50949">
    <property type="entry name" value="HTH_GNTR"/>
    <property type="match status" value="1"/>
</dbReference>
<proteinExistence type="predicted"/>